<dbReference type="Pfam" id="PF13879">
    <property type="entry name" value="Hmw_CFAP97"/>
    <property type="match status" value="1"/>
</dbReference>
<evidence type="ECO:0000256" key="1">
    <source>
        <dbReference type="ARBA" id="ARBA00008315"/>
    </source>
</evidence>
<name>A0A8J8T6Z2_HALGN</name>
<dbReference type="EMBL" id="RRYP01003637">
    <property type="protein sequence ID" value="TNV83628.1"/>
    <property type="molecule type" value="Genomic_DNA"/>
</dbReference>
<comment type="caution">
    <text evidence="2">The sequence shown here is derived from an EMBL/GenBank/DDBJ whole genome shotgun (WGS) entry which is preliminary data.</text>
</comment>
<reference evidence="2" key="1">
    <citation type="submission" date="2019-06" db="EMBL/GenBank/DDBJ databases">
        <authorList>
            <person name="Zheng W."/>
        </authorList>
    </citation>
    <scope>NUCLEOTIDE SEQUENCE</scope>
    <source>
        <strain evidence="2">QDHG01</strain>
    </source>
</reference>
<organism evidence="2 3">
    <name type="scientific">Halteria grandinella</name>
    <dbReference type="NCBI Taxonomy" id="5974"/>
    <lineage>
        <taxon>Eukaryota</taxon>
        <taxon>Sar</taxon>
        <taxon>Alveolata</taxon>
        <taxon>Ciliophora</taxon>
        <taxon>Intramacronucleata</taxon>
        <taxon>Spirotrichea</taxon>
        <taxon>Stichotrichia</taxon>
        <taxon>Sporadotrichida</taxon>
        <taxon>Halteriidae</taxon>
        <taxon>Halteria</taxon>
    </lineage>
</organism>
<proteinExistence type="inferred from homology"/>
<keyword evidence="3" id="KW-1185">Reference proteome</keyword>
<sequence length="194" mass="23057">MPLTGIAAYKERQGQSTEVLQENMRLLKKITTVKSTQDLSLSKAQQLPSLANTQRKQEIVRIFQENLRMVNRLAQVKLEIGGFERDETKRPQSVGIKPTKRKRRRLIRCKEKEIIKEHNESLEPKIVRPMTTSQIKHRRKERQETQILKEQQPKLKEFKQQMNRSMSDFKRNSTIQQPISRLFLMRMNQSYNQV</sequence>
<dbReference type="InterPro" id="IPR029488">
    <property type="entry name" value="Hmw/CFAP97"/>
</dbReference>
<dbReference type="Proteomes" id="UP000785679">
    <property type="component" value="Unassembled WGS sequence"/>
</dbReference>
<evidence type="ECO:0000313" key="3">
    <source>
        <dbReference type="Proteomes" id="UP000785679"/>
    </source>
</evidence>
<accession>A0A8J8T6Z2</accession>
<dbReference type="AlphaFoldDB" id="A0A8J8T6Z2"/>
<gene>
    <name evidence="2" type="ORF">FGO68_gene4029</name>
</gene>
<protein>
    <submittedName>
        <fullName evidence="2">Uncharacterized protein</fullName>
    </submittedName>
</protein>
<evidence type="ECO:0000313" key="2">
    <source>
        <dbReference type="EMBL" id="TNV83628.1"/>
    </source>
</evidence>
<comment type="similarity">
    <text evidence="1">Belongs to the CFAP97 family.</text>
</comment>